<accession>A0A0A9CR19</accession>
<dbReference type="PANTHER" id="PTHR37248:SF1">
    <property type="entry name" value="TRANSLATION INITIATION FACTOR"/>
    <property type="match status" value="1"/>
</dbReference>
<reference evidence="2" key="2">
    <citation type="journal article" date="2015" name="Data Brief">
        <title>Shoot transcriptome of the giant reed, Arundo donax.</title>
        <authorList>
            <person name="Barrero R.A."/>
            <person name="Guerrero F.D."/>
            <person name="Moolhuijzen P."/>
            <person name="Goolsby J.A."/>
            <person name="Tidwell J."/>
            <person name="Bellgard S.E."/>
            <person name="Bellgard M.I."/>
        </authorList>
    </citation>
    <scope>NUCLEOTIDE SEQUENCE</scope>
    <source>
        <tissue evidence="2">Shoot tissue taken approximately 20 cm above the soil surface</tissue>
    </source>
</reference>
<name>A0A0A9CR19_ARUDO</name>
<evidence type="ECO:0000313" key="2">
    <source>
        <dbReference type="EMBL" id="JAD78769.1"/>
    </source>
</evidence>
<proteinExistence type="predicted"/>
<evidence type="ECO:0000256" key="1">
    <source>
        <dbReference type="SAM" id="MobiDB-lite"/>
    </source>
</evidence>
<protein>
    <submittedName>
        <fullName evidence="2">Uncharacterized protein</fullName>
    </submittedName>
</protein>
<organism evidence="2">
    <name type="scientific">Arundo donax</name>
    <name type="common">Giant reed</name>
    <name type="synonym">Donax arundinaceus</name>
    <dbReference type="NCBI Taxonomy" id="35708"/>
    <lineage>
        <taxon>Eukaryota</taxon>
        <taxon>Viridiplantae</taxon>
        <taxon>Streptophyta</taxon>
        <taxon>Embryophyta</taxon>
        <taxon>Tracheophyta</taxon>
        <taxon>Spermatophyta</taxon>
        <taxon>Magnoliopsida</taxon>
        <taxon>Liliopsida</taxon>
        <taxon>Poales</taxon>
        <taxon>Poaceae</taxon>
        <taxon>PACMAD clade</taxon>
        <taxon>Arundinoideae</taxon>
        <taxon>Arundineae</taxon>
        <taxon>Arundo</taxon>
    </lineage>
</organism>
<reference evidence="2" key="1">
    <citation type="submission" date="2014-09" db="EMBL/GenBank/DDBJ databases">
        <authorList>
            <person name="Magalhaes I.L.F."/>
            <person name="Oliveira U."/>
            <person name="Santos F.R."/>
            <person name="Vidigal T.H.D.A."/>
            <person name="Brescovit A.D."/>
            <person name="Santos A.J."/>
        </authorList>
    </citation>
    <scope>NUCLEOTIDE SEQUENCE</scope>
    <source>
        <tissue evidence="2">Shoot tissue taken approximately 20 cm above the soil surface</tissue>
    </source>
</reference>
<feature type="compositionally biased region" description="Basic residues" evidence="1">
    <location>
        <begin position="1"/>
        <end position="10"/>
    </location>
</feature>
<sequence>MPPRRRRRASPAKSQLEPEPPKPPGADAPLAERLIWVSDQEGERRIAAIKAIADAESESLDSRLELMKSYCSEEQLELSTMEFFRENFLNLSTVRNERFDVLQLKWKDGGICRIGDLVDDTTLQASVASLPTVGGLQFPGDSVGKDFYGHTSFGLGDFACSELPAGQIAGAADAFQTPGAVSNRLSFGMTPKTVRLPKNGEMLLSVHGSPLGVYKEENLAAIQESGNGSEDAPC</sequence>
<dbReference type="PANTHER" id="PTHR37248">
    <property type="entry name" value="TRANSLATION INITIATION FACTOR"/>
    <property type="match status" value="1"/>
</dbReference>
<dbReference type="AlphaFoldDB" id="A0A0A9CR19"/>
<dbReference type="EMBL" id="GBRH01219126">
    <property type="protein sequence ID" value="JAD78769.1"/>
    <property type="molecule type" value="Transcribed_RNA"/>
</dbReference>
<feature type="region of interest" description="Disordered" evidence="1">
    <location>
        <begin position="1"/>
        <end position="30"/>
    </location>
</feature>